<evidence type="ECO:0000313" key="2">
    <source>
        <dbReference type="EMBL" id="PYE11116.1"/>
    </source>
</evidence>
<evidence type="ECO:0000313" key="3">
    <source>
        <dbReference type="Proteomes" id="UP000247591"/>
    </source>
</evidence>
<dbReference type="Proteomes" id="UP000247591">
    <property type="component" value="Unassembled WGS sequence"/>
</dbReference>
<evidence type="ECO:0000256" key="1">
    <source>
        <dbReference type="SAM" id="MobiDB-lite"/>
    </source>
</evidence>
<proteinExistence type="predicted"/>
<comment type="caution">
    <text evidence="2">The sequence shown here is derived from an EMBL/GenBank/DDBJ whole genome shotgun (WGS) entry which is preliminary data.</text>
</comment>
<sequence length="113" mass="12475">MVFIGTRDLLLPDARLLGPRQRHHVPTETLVHDGMYHNGHGRSLTEARDATLELALFITTHTHSTRPLKLAIGRGCADCGAACLSSGDRGTRSKGRSHWPISRDRPSRMRALS</sequence>
<protein>
    <submittedName>
        <fullName evidence="2">Uncharacterized protein</fullName>
    </submittedName>
</protein>
<dbReference type="EMBL" id="QJSP01000042">
    <property type="protein sequence ID" value="PYE11116.1"/>
    <property type="molecule type" value="Genomic_DNA"/>
</dbReference>
<feature type="region of interest" description="Disordered" evidence="1">
    <location>
        <begin position="85"/>
        <end position="113"/>
    </location>
</feature>
<organism evidence="2 3">
    <name type="scientific">Williamsia limnetica</name>
    <dbReference type="NCBI Taxonomy" id="882452"/>
    <lineage>
        <taxon>Bacteria</taxon>
        <taxon>Bacillati</taxon>
        <taxon>Actinomycetota</taxon>
        <taxon>Actinomycetes</taxon>
        <taxon>Mycobacteriales</taxon>
        <taxon>Nocardiaceae</taxon>
        <taxon>Williamsia</taxon>
    </lineage>
</organism>
<name>A0A318RAM2_WILLI</name>
<gene>
    <name evidence="2" type="ORF">DFR67_1428</name>
</gene>
<reference evidence="2 3" key="1">
    <citation type="submission" date="2018-06" db="EMBL/GenBank/DDBJ databases">
        <title>Genomic Encyclopedia of Type Strains, Phase IV (KMG-IV): sequencing the most valuable type-strain genomes for metagenomic binning, comparative biology and taxonomic classification.</title>
        <authorList>
            <person name="Goeker M."/>
        </authorList>
    </citation>
    <scope>NUCLEOTIDE SEQUENCE [LARGE SCALE GENOMIC DNA]</scope>
    <source>
        <strain evidence="2 3">DSM 45521</strain>
    </source>
</reference>
<dbReference type="AlphaFoldDB" id="A0A318RAM2"/>
<keyword evidence="3" id="KW-1185">Reference proteome</keyword>
<accession>A0A318RAM2</accession>